<sequence>MPVYDYLCPDCGRKFSALLGMTAEPDSESCPHCGGKHARRLVSRFARLRNEDDRVDEIADDLEGMGEPESPAEMRRAVREMGKAMDEDLSDEMEEMFESDMGGESDDE</sequence>
<evidence type="ECO:0000313" key="4">
    <source>
        <dbReference type="Proteomes" id="UP000727962"/>
    </source>
</evidence>
<dbReference type="AlphaFoldDB" id="A0A931PU79"/>
<dbReference type="SMART" id="SM00834">
    <property type="entry name" value="CxxC_CXXC_SSSS"/>
    <property type="match status" value="1"/>
</dbReference>
<organism evidence="3 4">
    <name type="scientific">Fimbriimonas ginsengisoli</name>
    <dbReference type="NCBI Taxonomy" id="1005039"/>
    <lineage>
        <taxon>Bacteria</taxon>
        <taxon>Bacillati</taxon>
        <taxon>Armatimonadota</taxon>
        <taxon>Fimbriimonadia</taxon>
        <taxon>Fimbriimonadales</taxon>
        <taxon>Fimbriimonadaceae</taxon>
        <taxon>Fimbriimonas</taxon>
    </lineage>
</organism>
<comment type="caution">
    <text evidence="3">The sequence shown here is derived from an EMBL/GenBank/DDBJ whole genome shotgun (WGS) entry which is preliminary data.</text>
</comment>
<reference evidence="3" key="1">
    <citation type="submission" date="2020-07" db="EMBL/GenBank/DDBJ databases">
        <title>Huge and variable diversity of episymbiotic CPR bacteria and DPANN archaea in groundwater ecosystems.</title>
        <authorList>
            <person name="He C.Y."/>
            <person name="Keren R."/>
            <person name="Whittaker M."/>
            <person name="Farag I.F."/>
            <person name="Doudna J."/>
            <person name="Cate J.H.D."/>
            <person name="Banfield J.F."/>
        </authorList>
    </citation>
    <scope>NUCLEOTIDE SEQUENCE</scope>
    <source>
        <strain evidence="3">NC_groundwater_17_Pr7_B-0.1um_64_12</strain>
    </source>
</reference>
<dbReference type="Pfam" id="PF09723">
    <property type="entry name" value="Zn_ribbon_8"/>
    <property type="match status" value="1"/>
</dbReference>
<feature type="region of interest" description="Disordered" evidence="1">
    <location>
        <begin position="87"/>
        <end position="108"/>
    </location>
</feature>
<evidence type="ECO:0000259" key="2">
    <source>
        <dbReference type="SMART" id="SM00834"/>
    </source>
</evidence>
<dbReference type="NCBIfam" id="TIGR02605">
    <property type="entry name" value="CxxC_CxxC_SSSS"/>
    <property type="match status" value="1"/>
</dbReference>
<evidence type="ECO:0000256" key="1">
    <source>
        <dbReference type="SAM" id="MobiDB-lite"/>
    </source>
</evidence>
<proteinExistence type="predicted"/>
<dbReference type="EMBL" id="JACOSL010000052">
    <property type="protein sequence ID" value="MBI1757138.1"/>
    <property type="molecule type" value="Genomic_DNA"/>
</dbReference>
<name>A0A931PU79_FIMGI</name>
<feature type="domain" description="Putative regulatory protein FmdB zinc ribbon" evidence="2">
    <location>
        <begin position="1"/>
        <end position="43"/>
    </location>
</feature>
<evidence type="ECO:0000313" key="3">
    <source>
        <dbReference type="EMBL" id="MBI1757138.1"/>
    </source>
</evidence>
<accession>A0A931PU79</accession>
<dbReference type="InterPro" id="IPR013429">
    <property type="entry name" value="Regulatory_FmdB_Zinc_ribbon"/>
</dbReference>
<gene>
    <name evidence="3" type="ORF">HYR64_08545</name>
</gene>
<dbReference type="Proteomes" id="UP000727962">
    <property type="component" value="Unassembled WGS sequence"/>
</dbReference>
<protein>
    <submittedName>
        <fullName evidence="3">Zinc ribbon domain-containing protein</fullName>
    </submittedName>
</protein>